<evidence type="ECO:0000256" key="8">
    <source>
        <dbReference type="SAM" id="Phobius"/>
    </source>
</evidence>
<keyword evidence="3 8" id="KW-1133">Transmembrane helix</keyword>
<sequence length="282" mass="32128">MSLSENEIKLICYTICATLSILGCLLIVILGFTCKKLRTFSYRLIIYLALADLLSSICFIIPDNDNTLCKVQAIIMNFSQLASILITGCISLSLYVMVAKENFSIAMAEKKILGGIIIIPLILTIMPLTTNSYGKSQGWCWIDNDSEYKYMWMLVEFYAPLMFILAFNIFAYIKVYKKFRDTEYSLLETDVKAKFINRLKFYPLSLVVCFGIAGVHKIYYIAGGQENFYLDIFAGCVVALYGFVNSIFYGFTKTVKSYLRKTFGNWYSYRDNSSSNPSFAKP</sequence>
<dbReference type="PANTHER" id="PTHR23112">
    <property type="entry name" value="G PROTEIN-COUPLED RECEPTOR 157-RELATED"/>
    <property type="match status" value="1"/>
</dbReference>
<dbReference type="InterPro" id="IPR022343">
    <property type="entry name" value="GCR1-cAMP_receptor"/>
</dbReference>
<keyword evidence="2 8" id="KW-0812">Transmembrane</keyword>
<dbReference type="Proteomes" id="UP000187209">
    <property type="component" value="Unassembled WGS sequence"/>
</dbReference>
<evidence type="ECO:0000256" key="3">
    <source>
        <dbReference type="ARBA" id="ARBA00022989"/>
    </source>
</evidence>
<evidence type="ECO:0000259" key="9">
    <source>
        <dbReference type="PROSITE" id="PS50261"/>
    </source>
</evidence>
<evidence type="ECO:0000256" key="4">
    <source>
        <dbReference type="ARBA" id="ARBA00023040"/>
    </source>
</evidence>
<comment type="subcellular location">
    <subcellularLocation>
        <location evidence="1">Membrane</location>
        <topology evidence="1">Multi-pass membrane protein</topology>
    </subcellularLocation>
</comment>
<dbReference type="EMBL" id="MPUH01000087">
    <property type="protein sequence ID" value="OMJ91178.1"/>
    <property type="molecule type" value="Genomic_DNA"/>
</dbReference>
<keyword evidence="6" id="KW-0675">Receptor</keyword>
<dbReference type="InterPro" id="IPR017981">
    <property type="entry name" value="GPCR_2-like_7TM"/>
</dbReference>
<dbReference type="PANTHER" id="PTHR23112:SF0">
    <property type="entry name" value="TRANSMEMBRANE PROTEIN 116"/>
    <property type="match status" value="1"/>
</dbReference>
<comment type="caution">
    <text evidence="11">The sequence shown here is derived from an EMBL/GenBank/DDBJ whole genome shotgun (WGS) entry which is preliminary data.</text>
</comment>
<dbReference type="Pfam" id="PF05462">
    <property type="entry name" value="Dicty_CAR"/>
    <property type="match status" value="1"/>
</dbReference>
<evidence type="ECO:0000256" key="7">
    <source>
        <dbReference type="ARBA" id="ARBA00023224"/>
    </source>
</evidence>
<dbReference type="PRINTS" id="PR02000">
    <property type="entry name" value="GCR1PLANT"/>
</dbReference>
<keyword evidence="7" id="KW-0807">Transducer</keyword>
<feature type="domain" description="G-protein coupled receptors family 1 profile" evidence="10">
    <location>
        <begin position="23"/>
        <end position="249"/>
    </location>
</feature>
<evidence type="ECO:0000256" key="2">
    <source>
        <dbReference type="ARBA" id="ARBA00022692"/>
    </source>
</evidence>
<dbReference type="PROSITE" id="PS50262">
    <property type="entry name" value="G_PROTEIN_RECEP_F1_2"/>
    <property type="match status" value="1"/>
</dbReference>
<accession>A0A1R2CQ91</accession>
<dbReference type="GO" id="GO:0007189">
    <property type="term" value="P:adenylate cyclase-activating G protein-coupled receptor signaling pathway"/>
    <property type="evidence" value="ECO:0007669"/>
    <property type="project" value="TreeGrafter"/>
</dbReference>
<proteinExistence type="predicted"/>
<dbReference type="OrthoDB" id="312739at2759"/>
<keyword evidence="5 8" id="KW-0472">Membrane</keyword>
<evidence type="ECO:0000256" key="1">
    <source>
        <dbReference type="ARBA" id="ARBA00004141"/>
    </source>
</evidence>
<evidence type="ECO:0000313" key="12">
    <source>
        <dbReference type="Proteomes" id="UP000187209"/>
    </source>
</evidence>
<evidence type="ECO:0000256" key="5">
    <source>
        <dbReference type="ARBA" id="ARBA00023136"/>
    </source>
</evidence>
<dbReference type="GO" id="GO:0007166">
    <property type="term" value="P:cell surface receptor signaling pathway"/>
    <property type="evidence" value="ECO:0007669"/>
    <property type="project" value="InterPro"/>
</dbReference>
<evidence type="ECO:0000259" key="10">
    <source>
        <dbReference type="PROSITE" id="PS50262"/>
    </source>
</evidence>
<dbReference type="SUPFAM" id="SSF81321">
    <property type="entry name" value="Family A G protein-coupled receptor-like"/>
    <property type="match status" value="1"/>
</dbReference>
<feature type="transmembrane region" description="Helical" evidence="8">
    <location>
        <begin position="228"/>
        <end position="251"/>
    </location>
</feature>
<keyword evidence="4" id="KW-0297">G-protein coupled receptor</keyword>
<dbReference type="Gene3D" id="1.20.1070.10">
    <property type="entry name" value="Rhodopsin 7-helix transmembrane proteins"/>
    <property type="match status" value="1"/>
</dbReference>
<dbReference type="InterPro" id="IPR022340">
    <property type="entry name" value="GPCR_GCR1_put"/>
</dbReference>
<gene>
    <name evidence="11" type="ORF">SteCoe_6348</name>
</gene>
<keyword evidence="12" id="KW-1185">Reference proteome</keyword>
<dbReference type="GO" id="GO:0004930">
    <property type="term" value="F:G protein-coupled receptor activity"/>
    <property type="evidence" value="ECO:0007669"/>
    <property type="project" value="UniProtKB-KW"/>
</dbReference>
<dbReference type="AlphaFoldDB" id="A0A1R2CQ91"/>
<feature type="transmembrane region" description="Helical" evidence="8">
    <location>
        <begin position="111"/>
        <end position="130"/>
    </location>
</feature>
<feature type="transmembrane region" description="Helical" evidence="8">
    <location>
        <begin position="201"/>
        <end position="222"/>
    </location>
</feature>
<reference evidence="11 12" key="1">
    <citation type="submission" date="2016-11" db="EMBL/GenBank/DDBJ databases">
        <title>The macronuclear genome of Stentor coeruleus: a giant cell with tiny introns.</title>
        <authorList>
            <person name="Slabodnick M."/>
            <person name="Ruby J.G."/>
            <person name="Reiff S.B."/>
            <person name="Swart E.C."/>
            <person name="Gosai S."/>
            <person name="Prabakaran S."/>
            <person name="Witkowska E."/>
            <person name="Larue G.E."/>
            <person name="Fisher S."/>
            <person name="Freeman R.M."/>
            <person name="Gunawardena J."/>
            <person name="Chu W."/>
            <person name="Stover N.A."/>
            <person name="Gregory B.D."/>
            <person name="Nowacki M."/>
            <person name="Derisi J."/>
            <person name="Roy S.W."/>
            <person name="Marshall W.F."/>
            <person name="Sood P."/>
        </authorList>
    </citation>
    <scope>NUCLEOTIDE SEQUENCE [LARGE SCALE GENOMIC DNA]</scope>
    <source>
        <strain evidence="11">WM001</strain>
    </source>
</reference>
<name>A0A1R2CQ91_9CILI</name>
<feature type="transmembrane region" description="Helical" evidence="8">
    <location>
        <begin position="12"/>
        <end position="32"/>
    </location>
</feature>
<evidence type="ECO:0000313" key="11">
    <source>
        <dbReference type="EMBL" id="OMJ91178.1"/>
    </source>
</evidence>
<dbReference type="GO" id="GO:0005886">
    <property type="term" value="C:plasma membrane"/>
    <property type="evidence" value="ECO:0007669"/>
    <property type="project" value="TreeGrafter"/>
</dbReference>
<feature type="transmembrane region" description="Helical" evidence="8">
    <location>
        <begin position="44"/>
        <end position="62"/>
    </location>
</feature>
<feature type="transmembrane region" description="Helical" evidence="8">
    <location>
        <begin position="150"/>
        <end position="173"/>
    </location>
</feature>
<evidence type="ECO:0000256" key="6">
    <source>
        <dbReference type="ARBA" id="ARBA00023170"/>
    </source>
</evidence>
<evidence type="ECO:0008006" key="13">
    <source>
        <dbReference type="Google" id="ProtNLM"/>
    </source>
</evidence>
<dbReference type="PROSITE" id="PS50261">
    <property type="entry name" value="G_PROTEIN_RECEP_F2_4"/>
    <property type="match status" value="1"/>
</dbReference>
<feature type="domain" description="G-protein coupled receptors family 2 profile 2" evidence="9">
    <location>
        <begin position="9"/>
        <end position="253"/>
    </location>
</feature>
<dbReference type="PRINTS" id="PR02001">
    <property type="entry name" value="GCR1CAMPR"/>
</dbReference>
<dbReference type="InterPro" id="IPR017452">
    <property type="entry name" value="GPCR_Rhodpsn_7TM"/>
</dbReference>
<protein>
    <recommendedName>
        <fullName evidence="13">G-protein coupled receptors family 2 profile 2 domain-containing protein</fullName>
    </recommendedName>
</protein>
<organism evidence="11 12">
    <name type="scientific">Stentor coeruleus</name>
    <dbReference type="NCBI Taxonomy" id="5963"/>
    <lineage>
        <taxon>Eukaryota</taxon>
        <taxon>Sar</taxon>
        <taxon>Alveolata</taxon>
        <taxon>Ciliophora</taxon>
        <taxon>Postciliodesmatophora</taxon>
        <taxon>Heterotrichea</taxon>
        <taxon>Heterotrichida</taxon>
        <taxon>Stentoridae</taxon>
        <taxon>Stentor</taxon>
    </lineage>
</organism>
<feature type="transmembrane region" description="Helical" evidence="8">
    <location>
        <begin position="74"/>
        <end position="99"/>
    </location>
</feature>